<proteinExistence type="predicted"/>
<accession>A0ACC0VXI2</accession>
<sequence length="402" mass="45644">MGTFVEVPLPPVRKAVDSKWVFKKKTLADGSLDKYKARVVVKGFSQRYGEDYTDTFSPVSSRSWYEKLRAYLISLGFQCGKADNCLFIKGADETLMIILVYVDDILAFAMRDADLFDFKASMEATFEVNNFNDINYFLGLELQWSFSGDEVRVSQHKYADTILDRFGMKNVRPAATPIEEQYRNCLFQEQDLTTFKPRPALGALLYLSVLTRPDISTAVRLLAQETERPTAALKAGIENVFRYLKSTKEYGLVIRDGTRARWSAFAVESERKSSTGFAIFYDGNPVEWGSKKQGTVTLSSNEAEYIAMATGLQECIGIMLLLKDLGIVTKNIVVMEDNQGAQHLAESKGVTQRSRHIDTKYHWLREKVSHGLVRIQYCPTSEMIADHFTKPLGRTKFSYFEI</sequence>
<reference evidence="1 2" key="1">
    <citation type="journal article" date="2022" name="bioRxiv">
        <title>The genome of the oomycete Peronosclerospora sorghi, a cosmopolitan pathogen of maize and sorghum, is inflated with dispersed pseudogenes.</title>
        <authorList>
            <person name="Fletcher K."/>
            <person name="Martin F."/>
            <person name="Isakeit T."/>
            <person name="Cavanaugh K."/>
            <person name="Magill C."/>
            <person name="Michelmore R."/>
        </authorList>
    </citation>
    <scope>NUCLEOTIDE SEQUENCE [LARGE SCALE GENOMIC DNA]</scope>
    <source>
        <strain evidence="1">P6</strain>
    </source>
</reference>
<keyword evidence="2" id="KW-1185">Reference proteome</keyword>
<organism evidence="1 2">
    <name type="scientific">Peronosclerospora sorghi</name>
    <dbReference type="NCBI Taxonomy" id="230839"/>
    <lineage>
        <taxon>Eukaryota</taxon>
        <taxon>Sar</taxon>
        <taxon>Stramenopiles</taxon>
        <taxon>Oomycota</taxon>
        <taxon>Peronosporomycetes</taxon>
        <taxon>Peronosporales</taxon>
        <taxon>Peronosporaceae</taxon>
        <taxon>Peronosclerospora</taxon>
    </lineage>
</organism>
<comment type="caution">
    <text evidence="1">The sequence shown here is derived from an EMBL/GenBank/DDBJ whole genome shotgun (WGS) entry which is preliminary data.</text>
</comment>
<evidence type="ECO:0000313" key="1">
    <source>
        <dbReference type="EMBL" id="KAI9911204.1"/>
    </source>
</evidence>
<gene>
    <name evidence="1" type="ORF">PsorP6_009405</name>
</gene>
<name>A0ACC0VXI2_9STRA</name>
<dbReference type="EMBL" id="CM047584">
    <property type="protein sequence ID" value="KAI9911204.1"/>
    <property type="molecule type" value="Genomic_DNA"/>
</dbReference>
<protein>
    <submittedName>
        <fullName evidence="1">Uncharacterized protein</fullName>
    </submittedName>
</protein>
<evidence type="ECO:0000313" key="2">
    <source>
        <dbReference type="Proteomes" id="UP001163321"/>
    </source>
</evidence>
<dbReference type="Proteomes" id="UP001163321">
    <property type="component" value="Chromosome 5"/>
</dbReference>